<accession>A0A8K0UST2</accession>
<reference evidence="11" key="1">
    <citation type="journal article" date="2021" name="New Phytol.">
        <title>Evolutionary innovations through gain and loss of genes in the ectomycorrhizal Boletales.</title>
        <authorList>
            <person name="Wu G."/>
            <person name="Miyauchi S."/>
            <person name="Morin E."/>
            <person name="Kuo A."/>
            <person name="Drula E."/>
            <person name="Varga T."/>
            <person name="Kohler A."/>
            <person name="Feng B."/>
            <person name="Cao Y."/>
            <person name="Lipzen A."/>
            <person name="Daum C."/>
            <person name="Hundley H."/>
            <person name="Pangilinan J."/>
            <person name="Johnson J."/>
            <person name="Barry K."/>
            <person name="LaButti K."/>
            <person name="Ng V."/>
            <person name="Ahrendt S."/>
            <person name="Min B."/>
            <person name="Choi I.G."/>
            <person name="Park H."/>
            <person name="Plett J.M."/>
            <person name="Magnuson J."/>
            <person name="Spatafora J.W."/>
            <person name="Nagy L.G."/>
            <person name="Henrissat B."/>
            <person name="Grigoriev I.V."/>
            <person name="Yang Z.L."/>
            <person name="Xu J."/>
            <person name="Martin F.M."/>
        </authorList>
    </citation>
    <scope>NUCLEOTIDE SEQUENCE</scope>
    <source>
        <strain evidence="11">KKN 215</strain>
    </source>
</reference>
<evidence type="ECO:0000313" key="12">
    <source>
        <dbReference type="Proteomes" id="UP000813824"/>
    </source>
</evidence>
<feature type="region of interest" description="Disordered" evidence="8">
    <location>
        <begin position="401"/>
        <end position="539"/>
    </location>
</feature>
<dbReference type="EMBL" id="JAEVFJ010000011">
    <property type="protein sequence ID" value="KAH8101815.1"/>
    <property type="molecule type" value="Genomic_DNA"/>
</dbReference>
<dbReference type="PROSITE" id="PS50089">
    <property type="entry name" value="ZF_RING_2"/>
    <property type="match status" value="1"/>
</dbReference>
<feature type="compositionally biased region" description="Low complexity" evidence="8">
    <location>
        <begin position="491"/>
        <end position="501"/>
    </location>
</feature>
<feature type="domain" description="C2H2-type" evidence="10">
    <location>
        <begin position="378"/>
        <end position="406"/>
    </location>
</feature>
<dbReference type="PROSITE" id="PS00028">
    <property type="entry name" value="ZINC_FINGER_C2H2_1"/>
    <property type="match status" value="2"/>
</dbReference>
<dbReference type="Gene3D" id="3.30.40.10">
    <property type="entry name" value="Zinc/RING finger domain, C3HC4 (zinc finger)"/>
    <property type="match status" value="1"/>
</dbReference>
<evidence type="ECO:0000256" key="1">
    <source>
        <dbReference type="ARBA" id="ARBA00004123"/>
    </source>
</evidence>
<dbReference type="PANTHER" id="PTHR16515:SF49">
    <property type="entry name" value="GASTRULA ZINC FINGER PROTEIN XLCGF49.1-LIKE-RELATED"/>
    <property type="match status" value="1"/>
</dbReference>
<feature type="domain" description="RING-type" evidence="9">
    <location>
        <begin position="628"/>
        <end position="666"/>
    </location>
</feature>
<dbReference type="SMART" id="SM00355">
    <property type="entry name" value="ZnF_C2H2"/>
    <property type="match status" value="10"/>
</dbReference>
<keyword evidence="5" id="KW-0862">Zinc</keyword>
<comment type="subcellular location">
    <subcellularLocation>
        <location evidence="1">Nucleus</location>
    </subcellularLocation>
</comment>
<dbReference type="AlphaFoldDB" id="A0A8K0UST2"/>
<feature type="compositionally biased region" description="Low complexity" evidence="8">
    <location>
        <begin position="421"/>
        <end position="433"/>
    </location>
</feature>
<evidence type="ECO:0000256" key="5">
    <source>
        <dbReference type="ARBA" id="ARBA00022833"/>
    </source>
</evidence>
<dbReference type="InterPro" id="IPR013087">
    <property type="entry name" value="Znf_C2H2_type"/>
</dbReference>
<dbReference type="PROSITE" id="PS00518">
    <property type="entry name" value="ZF_RING_1"/>
    <property type="match status" value="1"/>
</dbReference>
<evidence type="ECO:0000256" key="8">
    <source>
        <dbReference type="SAM" id="MobiDB-lite"/>
    </source>
</evidence>
<protein>
    <submittedName>
        <fullName evidence="11">Uncharacterized protein</fullName>
    </submittedName>
</protein>
<dbReference type="Pfam" id="PF00097">
    <property type="entry name" value="zf-C3HC4"/>
    <property type="match status" value="1"/>
</dbReference>
<feature type="region of interest" description="Disordered" evidence="8">
    <location>
        <begin position="567"/>
        <end position="590"/>
    </location>
</feature>
<keyword evidence="3" id="KW-0677">Repeat</keyword>
<sequence>MKTTIRCSVCNKTITEAGYTLHCRESKKHRKAQQAREMVTAGLSAVPRSSATTSRPDISADPKTLQSDAQASRAAPGSQSVLFPLPARKSQALLATSNTTASSVHAKDTVCFICEEKFMNFNALQSHRVSAHPMIFCQLCRRHILLSELSDHICSSIRSHICRACQAVLGNSLLLKQHVINHHSELHCSRCDDTFDTTEQLATHYLESPAHPSCLTCYLGFHNSSRLEEHIAAQHPQPPLSNPSFQCSLCAIIFPSDSELQTHFRDDGVPDHKTCIKCDVGFEDVFALNVHNSISHPAALVTCTVCRRYIPVDDMEEHFRLSSNHPTCSLCDEGFESSLTFHEHAWSEHPELCCSLCGLAFVSPELIAQHFRDSSQHPKCVDCETGFQDTRQLREHQAAVHCIGRPSREANHGSARGEGDSLTSYPSSSHSVSVIEQTSITPQERATMSRASFAPLVSQAASSDDEWETVSTSRRSDMSGSEETPLDNLPSSASGSDRFSSAPQLATESLPRESSLYPDAFAPPEISAPSPEPALSELPLDMCSPSRPYARLMVSYWDCGPSNGSLIGSGTPSAQSRERSLSSGQEQVQTIVSESVPRKDNLLPAESSFTDDSPLALSIPTQNPRWNCRACSKTPINPTATLCGHIFCHECIINALKENLQCPVCRQDFLVRLHV</sequence>
<dbReference type="GO" id="GO:0005634">
    <property type="term" value="C:nucleus"/>
    <property type="evidence" value="ECO:0007669"/>
    <property type="project" value="UniProtKB-SubCell"/>
</dbReference>
<dbReference type="OrthoDB" id="6105938at2759"/>
<evidence type="ECO:0000256" key="7">
    <source>
        <dbReference type="PROSITE-ProRule" id="PRU00042"/>
    </source>
</evidence>
<comment type="caution">
    <text evidence="11">The sequence shown here is derived from an EMBL/GenBank/DDBJ whole genome shotgun (WGS) entry which is preliminary data.</text>
</comment>
<dbReference type="InterPro" id="IPR050331">
    <property type="entry name" value="Zinc_finger"/>
</dbReference>
<keyword evidence="4 7" id="KW-0863">Zinc-finger</keyword>
<gene>
    <name evidence="11" type="ORF">BXZ70DRAFT_77560</name>
</gene>
<evidence type="ECO:0000256" key="4">
    <source>
        <dbReference type="ARBA" id="ARBA00022771"/>
    </source>
</evidence>
<feature type="compositionally biased region" description="Basic and acidic residues" evidence="8">
    <location>
        <begin position="406"/>
        <end position="419"/>
    </location>
</feature>
<dbReference type="InterPro" id="IPR017907">
    <property type="entry name" value="Znf_RING_CS"/>
</dbReference>
<evidence type="ECO:0000256" key="2">
    <source>
        <dbReference type="ARBA" id="ARBA00022723"/>
    </source>
</evidence>
<dbReference type="GO" id="GO:0008270">
    <property type="term" value="F:zinc ion binding"/>
    <property type="evidence" value="ECO:0007669"/>
    <property type="project" value="UniProtKB-KW"/>
</dbReference>
<dbReference type="Proteomes" id="UP000813824">
    <property type="component" value="Unassembled WGS sequence"/>
</dbReference>
<keyword evidence="6" id="KW-0539">Nucleus</keyword>
<keyword evidence="12" id="KW-1185">Reference proteome</keyword>
<proteinExistence type="predicted"/>
<evidence type="ECO:0000313" key="11">
    <source>
        <dbReference type="EMBL" id="KAH8101815.1"/>
    </source>
</evidence>
<feature type="compositionally biased region" description="Polar residues" evidence="8">
    <location>
        <begin position="469"/>
        <end position="482"/>
    </location>
</feature>
<dbReference type="InterPro" id="IPR001841">
    <property type="entry name" value="Znf_RING"/>
</dbReference>
<feature type="compositionally biased region" description="Polar residues" evidence="8">
    <location>
        <begin position="434"/>
        <end position="450"/>
    </location>
</feature>
<feature type="compositionally biased region" description="Polar residues" evidence="8">
    <location>
        <begin position="47"/>
        <end position="56"/>
    </location>
</feature>
<dbReference type="SUPFAM" id="SSF57850">
    <property type="entry name" value="RING/U-box"/>
    <property type="match status" value="1"/>
</dbReference>
<evidence type="ECO:0000259" key="10">
    <source>
        <dbReference type="PROSITE" id="PS50157"/>
    </source>
</evidence>
<feature type="compositionally biased region" description="Low complexity" evidence="8">
    <location>
        <begin position="522"/>
        <end position="539"/>
    </location>
</feature>
<evidence type="ECO:0000256" key="3">
    <source>
        <dbReference type="ARBA" id="ARBA00022737"/>
    </source>
</evidence>
<name>A0A8K0UST2_9AGAR</name>
<dbReference type="SMART" id="SM00184">
    <property type="entry name" value="RING"/>
    <property type="match status" value="1"/>
</dbReference>
<dbReference type="InterPro" id="IPR018957">
    <property type="entry name" value="Znf_C3HC4_RING-type"/>
</dbReference>
<dbReference type="InterPro" id="IPR013083">
    <property type="entry name" value="Znf_RING/FYVE/PHD"/>
</dbReference>
<feature type="region of interest" description="Disordered" evidence="8">
    <location>
        <begin position="30"/>
        <end position="78"/>
    </location>
</feature>
<dbReference type="PANTHER" id="PTHR16515">
    <property type="entry name" value="PR DOMAIN ZINC FINGER PROTEIN"/>
    <property type="match status" value="1"/>
</dbReference>
<evidence type="ECO:0000256" key="6">
    <source>
        <dbReference type="ARBA" id="ARBA00023242"/>
    </source>
</evidence>
<dbReference type="GO" id="GO:0010468">
    <property type="term" value="P:regulation of gene expression"/>
    <property type="evidence" value="ECO:0007669"/>
    <property type="project" value="TreeGrafter"/>
</dbReference>
<dbReference type="PROSITE" id="PS50157">
    <property type="entry name" value="ZINC_FINGER_C2H2_2"/>
    <property type="match status" value="1"/>
</dbReference>
<organism evidence="11 12">
    <name type="scientific">Cristinia sonorae</name>
    <dbReference type="NCBI Taxonomy" id="1940300"/>
    <lineage>
        <taxon>Eukaryota</taxon>
        <taxon>Fungi</taxon>
        <taxon>Dikarya</taxon>
        <taxon>Basidiomycota</taxon>
        <taxon>Agaricomycotina</taxon>
        <taxon>Agaricomycetes</taxon>
        <taxon>Agaricomycetidae</taxon>
        <taxon>Agaricales</taxon>
        <taxon>Pleurotineae</taxon>
        <taxon>Stephanosporaceae</taxon>
        <taxon>Cristinia</taxon>
    </lineage>
</organism>
<dbReference type="Gene3D" id="3.30.160.60">
    <property type="entry name" value="Classic Zinc Finger"/>
    <property type="match status" value="1"/>
</dbReference>
<keyword evidence="2" id="KW-0479">Metal-binding</keyword>
<evidence type="ECO:0000259" key="9">
    <source>
        <dbReference type="PROSITE" id="PS50089"/>
    </source>
</evidence>